<keyword evidence="2" id="KW-1185">Reference proteome</keyword>
<name>A0A4Y2U8P7_ARAVE</name>
<evidence type="ECO:0000313" key="1">
    <source>
        <dbReference type="EMBL" id="GBO08424.1"/>
    </source>
</evidence>
<reference evidence="1 2" key="1">
    <citation type="journal article" date="2019" name="Sci. Rep.">
        <title>Orb-weaving spider Araneus ventricosus genome elucidates the spidroin gene catalogue.</title>
        <authorList>
            <person name="Kono N."/>
            <person name="Nakamura H."/>
            <person name="Ohtoshi R."/>
            <person name="Moran D.A.P."/>
            <person name="Shinohara A."/>
            <person name="Yoshida Y."/>
            <person name="Fujiwara M."/>
            <person name="Mori M."/>
            <person name="Tomita M."/>
            <person name="Arakawa K."/>
        </authorList>
    </citation>
    <scope>NUCLEOTIDE SEQUENCE [LARGE SCALE GENOMIC DNA]</scope>
</reference>
<organism evidence="1 2">
    <name type="scientific">Araneus ventricosus</name>
    <name type="common">Orbweaver spider</name>
    <name type="synonym">Epeira ventricosa</name>
    <dbReference type="NCBI Taxonomy" id="182803"/>
    <lineage>
        <taxon>Eukaryota</taxon>
        <taxon>Metazoa</taxon>
        <taxon>Ecdysozoa</taxon>
        <taxon>Arthropoda</taxon>
        <taxon>Chelicerata</taxon>
        <taxon>Arachnida</taxon>
        <taxon>Araneae</taxon>
        <taxon>Araneomorphae</taxon>
        <taxon>Entelegynae</taxon>
        <taxon>Araneoidea</taxon>
        <taxon>Araneidae</taxon>
        <taxon>Araneus</taxon>
    </lineage>
</organism>
<proteinExistence type="predicted"/>
<sequence length="98" mass="10817">MSKVPNKSSNHKHALPFQANHWKGSKRNCLPLSVAGGLQTISAPLPVTPGLRNTGRITTSLRGYSSDAQGFLGWFVLWKQRVSQQCKTLFTTIAHIFP</sequence>
<protein>
    <submittedName>
        <fullName evidence="1">Uncharacterized protein</fullName>
    </submittedName>
</protein>
<gene>
    <name evidence="1" type="ORF">AVEN_259618_1</name>
</gene>
<dbReference type="AlphaFoldDB" id="A0A4Y2U8P7"/>
<dbReference type="Proteomes" id="UP000499080">
    <property type="component" value="Unassembled WGS sequence"/>
</dbReference>
<dbReference type="EMBL" id="BGPR01034163">
    <property type="protein sequence ID" value="GBO08424.1"/>
    <property type="molecule type" value="Genomic_DNA"/>
</dbReference>
<accession>A0A4Y2U8P7</accession>
<comment type="caution">
    <text evidence="1">The sequence shown here is derived from an EMBL/GenBank/DDBJ whole genome shotgun (WGS) entry which is preliminary data.</text>
</comment>
<evidence type="ECO:0000313" key="2">
    <source>
        <dbReference type="Proteomes" id="UP000499080"/>
    </source>
</evidence>